<dbReference type="EMBL" id="FOLE01000004">
    <property type="protein sequence ID" value="SFC25805.1"/>
    <property type="molecule type" value="Genomic_DNA"/>
</dbReference>
<proteinExistence type="predicted"/>
<dbReference type="SUPFAM" id="SSF82866">
    <property type="entry name" value="Multidrug efflux transporter AcrB transmembrane domain"/>
    <property type="match status" value="2"/>
</dbReference>
<feature type="transmembrane region" description="Helical" evidence="1">
    <location>
        <begin position="915"/>
        <end position="939"/>
    </location>
</feature>
<dbReference type="STRING" id="927664.SAMN05421780_10443"/>
<feature type="transmembrane region" description="Helical" evidence="1">
    <location>
        <begin position="431"/>
        <end position="451"/>
    </location>
</feature>
<accession>A0A1I1HPT3</accession>
<feature type="transmembrane region" description="Helical" evidence="1">
    <location>
        <begin position="360"/>
        <end position="380"/>
    </location>
</feature>
<sequence>MSITEISIKRPSLIIIIFIALTVVGMFCYNLLKYDLLPKMSPPVVVITTVYPGASPEEVETNVTKPIEDAVASVEKISTLNSTSSEGASFITIELDQSASSEEALQDAQRKISGIVSTLPEGCKEPQLSKISLDETPVLRMAVTASMPARQFNQFLVDNVQPRLTNVQGVGQIYMFGGDEREIKVNLDYDKLRANGLSISQVAQAVKSANMDFPTGKIDKTERQFIVRLAGKFSTIEQFRDIVIGTSKAGGEIRLRDIAEVQDSQKEYTRLNRLNGKQAIGMFIVKQADANAVEVSKVSRKVLTALEQEYKGINLKFDIAQDSSEFTVAAAEAVVHDLELAVVLVALVMLVFLHSLRNSLIVMVAIPASMVATFIGMYLFGFTLNLMTLLGLSLVVGILVDDSIVVLENIYRHLEMGKDSRQAALDGRNEIGFTALSITLVDVVVFLPLSLLPGVVGNIMREFSIVVLLSTMMSLFVSFTITPMLASRFSKVQHLSNKTIGGRLSLMFESMFTSLQHGYESLIRMCLNNKTITAAIAIGLFMGSVQLAKRGFIGSEFFKTSDKGEFSVVIELPTGSSFENTNTYSRQVEELVSKMPEVARVYANVGSSTEGFLSASSNNISEIIVTLVPKDKRKQSTDEMIEIVKEKVAQIPGVRPRVNPIGIFGSANMTPLQLIVSGSNPDSVAKSVNIVQNIVRNTGGTTDIRLSVEDGKPEARIKIDRQKLGAYGLSVGEVGQTLQIALRGDDESTFRDGNTEYDIRIWLDEFDRSNIENLKHITFVNRVGQQIELQQFAEVTQSIGPSKLQRQNRNAAVTIFAQVKGRGVGDVATEIDAAIAKSKLPLGIRTTYTGDVKNQRESAMNMGLAVLAAIVFVYMIMVALYDSFVYPFVVLFSIPLAVIGAFLALALTMNTFNTFTQLGMIMLVGLVAKNAILLVDFANEQKKLGKNSFEALVEAGKERLRPILMTTIAMVIGMLPIAMAKGAGGEWKNGLGWVLIGGLSSSMFLTLVFVPVVYLTVDNIIAFVRRIIGNRKKKSDSGNLEMVTGA</sequence>
<dbReference type="GO" id="GO:0042910">
    <property type="term" value="F:xenobiotic transmembrane transporter activity"/>
    <property type="evidence" value="ECO:0007669"/>
    <property type="project" value="TreeGrafter"/>
</dbReference>
<feature type="transmembrane region" description="Helical" evidence="1">
    <location>
        <begin position="960"/>
        <end position="979"/>
    </location>
</feature>
<dbReference type="Pfam" id="PF00873">
    <property type="entry name" value="ACR_tran"/>
    <property type="match status" value="1"/>
</dbReference>
<feature type="transmembrane region" description="Helical" evidence="1">
    <location>
        <begin position="888"/>
        <end position="909"/>
    </location>
</feature>
<dbReference type="Gene3D" id="3.30.70.1430">
    <property type="entry name" value="Multidrug efflux transporter AcrB pore domain"/>
    <property type="match status" value="2"/>
</dbReference>
<dbReference type="Proteomes" id="UP000199514">
    <property type="component" value="Unassembled WGS sequence"/>
</dbReference>
<dbReference type="Gene3D" id="1.20.1640.10">
    <property type="entry name" value="Multidrug efflux transporter AcrB transmembrane domain"/>
    <property type="match status" value="2"/>
</dbReference>
<dbReference type="InterPro" id="IPR027463">
    <property type="entry name" value="AcrB_DN_DC_subdom"/>
</dbReference>
<keyword evidence="1" id="KW-0812">Transmembrane</keyword>
<dbReference type="RefSeq" id="WP_091510460.1">
    <property type="nucleotide sequence ID" value="NZ_FOLE01000004.1"/>
</dbReference>
<reference evidence="2 3" key="1">
    <citation type="submission" date="2016-10" db="EMBL/GenBank/DDBJ databases">
        <authorList>
            <person name="de Groot N.N."/>
        </authorList>
    </citation>
    <scope>NUCLEOTIDE SEQUENCE [LARGE SCALE GENOMIC DNA]</scope>
    <source>
        <strain evidence="2 3">DSM 6793</strain>
    </source>
</reference>
<feature type="transmembrane region" description="Helical" evidence="1">
    <location>
        <begin position="862"/>
        <end position="881"/>
    </location>
</feature>
<keyword evidence="3" id="KW-1185">Reference proteome</keyword>
<dbReference type="PANTHER" id="PTHR32063:SF0">
    <property type="entry name" value="SWARMING MOTILITY PROTEIN SWRC"/>
    <property type="match status" value="1"/>
</dbReference>
<dbReference type="PRINTS" id="PR00702">
    <property type="entry name" value="ACRIFLAVINRP"/>
</dbReference>
<keyword evidence="1" id="KW-1133">Transmembrane helix</keyword>
<dbReference type="SUPFAM" id="SSF82714">
    <property type="entry name" value="Multidrug efflux transporter AcrB TolC docking domain, DN and DC subdomains"/>
    <property type="match status" value="2"/>
</dbReference>
<protein>
    <submittedName>
        <fullName evidence="2">Hydrophobic/amphiphilic exporter-1, HAE1 family</fullName>
    </submittedName>
</protein>
<gene>
    <name evidence="2" type="ORF">SAMN05421780_10443</name>
</gene>
<dbReference type="OrthoDB" id="9757876at2"/>
<dbReference type="InterPro" id="IPR001036">
    <property type="entry name" value="Acrflvin-R"/>
</dbReference>
<dbReference type="AlphaFoldDB" id="A0A1I1HPT3"/>
<organism evidence="2 3">
    <name type="scientific">Flexibacter flexilis DSM 6793</name>
    <dbReference type="NCBI Taxonomy" id="927664"/>
    <lineage>
        <taxon>Bacteria</taxon>
        <taxon>Pseudomonadati</taxon>
        <taxon>Bacteroidota</taxon>
        <taxon>Cytophagia</taxon>
        <taxon>Cytophagales</taxon>
        <taxon>Flexibacteraceae</taxon>
        <taxon>Flexibacter</taxon>
    </lineage>
</organism>
<evidence type="ECO:0000313" key="2">
    <source>
        <dbReference type="EMBL" id="SFC25805.1"/>
    </source>
</evidence>
<keyword evidence="1" id="KW-0472">Membrane</keyword>
<dbReference type="Gene3D" id="3.30.70.1440">
    <property type="entry name" value="Multidrug efflux transporter AcrB pore domain"/>
    <property type="match status" value="1"/>
</dbReference>
<feature type="transmembrane region" description="Helical" evidence="1">
    <location>
        <begin position="12"/>
        <end position="32"/>
    </location>
</feature>
<feature type="transmembrane region" description="Helical" evidence="1">
    <location>
        <begin position="463"/>
        <end position="486"/>
    </location>
</feature>
<dbReference type="Gene3D" id="3.30.2090.10">
    <property type="entry name" value="Multidrug efflux transporter AcrB TolC docking domain, DN and DC subdomains"/>
    <property type="match status" value="2"/>
</dbReference>
<evidence type="ECO:0000313" key="3">
    <source>
        <dbReference type="Proteomes" id="UP000199514"/>
    </source>
</evidence>
<dbReference type="Gene3D" id="3.30.70.1320">
    <property type="entry name" value="Multidrug efflux transporter AcrB pore domain like"/>
    <property type="match status" value="1"/>
</dbReference>
<name>A0A1I1HPT3_9BACT</name>
<evidence type="ECO:0000256" key="1">
    <source>
        <dbReference type="SAM" id="Phobius"/>
    </source>
</evidence>
<dbReference type="GO" id="GO:0005886">
    <property type="term" value="C:plasma membrane"/>
    <property type="evidence" value="ECO:0007669"/>
    <property type="project" value="TreeGrafter"/>
</dbReference>
<dbReference type="PANTHER" id="PTHR32063">
    <property type="match status" value="1"/>
</dbReference>
<feature type="transmembrane region" description="Helical" evidence="1">
    <location>
        <begin position="991"/>
        <end position="1024"/>
    </location>
</feature>
<feature type="transmembrane region" description="Helical" evidence="1">
    <location>
        <begin position="386"/>
        <end position="410"/>
    </location>
</feature>
<dbReference type="SUPFAM" id="SSF82693">
    <property type="entry name" value="Multidrug efflux transporter AcrB pore domain, PN1, PN2, PC1 and PC2 subdomains"/>
    <property type="match status" value="3"/>
</dbReference>